<reference evidence="3 4" key="1">
    <citation type="journal article" date="2003" name="PLoS Biol.">
        <title>The genome sequence of Caenorhabditis briggsae: a platform for comparative genomics.</title>
        <authorList>
            <person name="Stein L.D."/>
            <person name="Bao Z."/>
            <person name="Blasiar D."/>
            <person name="Blumenthal T."/>
            <person name="Brent M.R."/>
            <person name="Chen N."/>
            <person name="Chinwalla A."/>
            <person name="Clarke L."/>
            <person name="Clee C."/>
            <person name="Coghlan A."/>
            <person name="Coulson A."/>
            <person name="D'Eustachio P."/>
            <person name="Fitch D.H."/>
            <person name="Fulton L.A."/>
            <person name="Fulton R.E."/>
            <person name="Griffiths-Jones S."/>
            <person name="Harris T.W."/>
            <person name="Hillier L.W."/>
            <person name="Kamath R."/>
            <person name="Kuwabara P.E."/>
            <person name="Mardis E.R."/>
            <person name="Marra M.A."/>
            <person name="Miner T.L."/>
            <person name="Minx P."/>
            <person name="Mullikin J.C."/>
            <person name="Plumb R.W."/>
            <person name="Rogers J."/>
            <person name="Schein J.E."/>
            <person name="Sohrmann M."/>
            <person name="Spieth J."/>
            <person name="Stajich J.E."/>
            <person name="Wei C."/>
            <person name="Willey D."/>
            <person name="Wilson R.K."/>
            <person name="Durbin R."/>
            <person name="Waterston R.H."/>
        </authorList>
    </citation>
    <scope>NUCLEOTIDE SEQUENCE [LARGE SCALE GENOMIC DNA]</scope>
    <source>
        <strain evidence="3 4">AF16</strain>
    </source>
</reference>
<sequence length="79" mass="8872">MVHLKLIFVLTLISFHFCDLVQAKGEVCSYLDQGGIIDIPAQPKPQIPSQPILEKKNDKHRYEKSGSRNVTSEVPAIQL</sequence>
<gene>
    <name evidence="3 5" type="ORF">CBG26931</name>
    <name evidence="3" type="ORF">CBG_26931</name>
</gene>
<accession>B6IH82</accession>
<feature type="signal peptide" evidence="2">
    <location>
        <begin position="1"/>
        <end position="23"/>
    </location>
</feature>
<evidence type="ECO:0000256" key="1">
    <source>
        <dbReference type="SAM" id="MobiDB-lite"/>
    </source>
</evidence>
<dbReference type="KEGG" id="cbr:CBG_26931"/>
<dbReference type="InParanoid" id="B6IH82"/>
<keyword evidence="4" id="KW-1185">Reference proteome</keyword>
<proteinExistence type="predicted"/>
<dbReference type="HOGENOM" id="CLU_2608169_0_0_1"/>
<evidence type="ECO:0000313" key="3">
    <source>
        <dbReference type="EMBL" id="CAR99262.1"/>
    </source>
</evidence>
<evidence type="ECO:0000313" key="5">
    <source>
        <dbReference type="WormBase" id="CBG26931"/>
    </source>
</evidence>
<dbReference type="GeneID" id="68918395"/>
<evidence type="ECO:0000313" key="4">
    <source>
        <dbReference type="Proteomes" id="UP000008549"/>
    </source>
</evidence>
<evidence type="ECO:0000256" key="2">
    <source>
        <dbReference type="SAM" id="SignalP"/>
    </source>
</evidence>
<name>B6IH82_CAEBR</name>
<dbReference type="WormBase" id="CBG26931">
    <property type="protein sequence ID" value="CBP41534"/>
    <property type="gene ID" value="WBGene00088345"/>
</dbReference>
<dbReference type="EMBL" id="HE601187">
    <property type="protein sequence ID" value="CAR99262.1"/>
    <property type="molecule type" value="Genomic_DNA"/>
</dbReference>
<feature type="region of interest" description="Disordered" evidence="1">
    <location>
        <begin position="41"/>
        <end position="79"/>
    </location>
</feature>
<organism evidence="3 4">
    <name type="scientific">Caenorhabditis briggsae</name>
    <dbReference type="NCBI Taxonomy" id="6238"/>
    <lineage>
        <taxon>Eukaryota</taxon>
        <taxon>Metazoa</taxon>
        <taxon>Ecdysozoa</taxon>
        <taxon>Nematoda</taxon>
        <taxon>Chromadorea</taxon>
        <taxon>Rhabditida</taxon>
        <taxon>Rhabditina</taxon>
        <taxon>Rhabditomorpha</taxon>
        <taxon>Rhabditoidea</taxon>
        <taxon>Rhabditidae</taxon>
        <taxon>Peloderinae</taxon>
        <taxon>Caenorhabditis</taxon>
    </lineage>
</organism>
<reference evidence="3 4" key="2">
    <citation type="journal article" date="2011" name="PLoS Genet.">
        <title>Caenorhabditis briggsae recombinant inbred line genotypes reveal inter-strain incompatibility and the evolution of recombination.</title>
        <authorList>
            <person name="Ross J.A."/>
            <person name="Koboldt D.C."/>
            <person name="Staisch J.E."/>
            <person name="Chamberlin H.M."/>
            <person name="Gupta B.P."/>
            <person name="Miller R.D."/>
            <person name="Baird S.E."/>
            <person name="Haag E.S."/>
        </authorList>
    </citation>
    <scope>NUCLEOTIDE SEQUENCE [LARGE SCALE GENOMIC DNA]</scope>
    <source>
        <strain evidence="3 4">AF16</strain>
    </source>
</reference>
<dbReference type="Proteomes" id="UP000008549">
    <property type="component" value="Unassembled WGS sequence"/>
</dbReference>
<protein>
    <submittedName>
        <fullName evidence="3">Protein CBG26931</fullName>
    </submittedName>
</protein>
<keyword evidence="2" id="KW-0732">Signal</keyword>
<feature type="chain" id="PRO_5002846505" evidence="2">
    <location>
        <begin position="24"/>
        <end position="79"/>
    </location>
</feature>
<feature type="compositionally biased region" description="Basic and acidic residues" evidence="1">
    <location>
        <begin position="53"/>
        <end position="66"/>
    </location>
</feature>
<dbReference type="AlphaFoldDB" id="B6IH82"/>
<dbReference type="CTD" id="68918395"/>
<dbReference type="RefSeq" id="XP_045098826.1">
    <property type="nucleotide sequence ID" value="XM_045236662.1"/>
</dbReference>